<protein>
    <submittedName>
        <fullName evidence="3">Purine nucleoside phosphorylase</fullName>
    </submittedName>
</protein>
<dbReference type="InterPro" id="IPR025421">
    <property type="entry name" value="DUF4148"/>
</dbReference>
<organism evidence="3 4">
    <name type="scientific">Burkholderia paludis</name>
    <dbReference type="NCBI Taxonomy" id="1506587"/>
    <lineage>
        <taxon>Bacteria</taxon>
        <taxon>Pseudomonadati</taxon>
        <taxon>Pseudomonadota</taxon>
        <taxon>Betaproteobacteria</taxon>
        <taxon>Burkholderiales</taxon>
        <taxon>Burkholderiaceae</taxon>
        <taxon>Burkholderia</taxon>
        <taxon>Burkholderia cepacia complex</taxon>
    </lineage>
</organism>
<dbReference type="Proteomes" id="UP000494330">
    <property type="component" value="Unassembled WGS sequence"/>
</dbReference>
<keyword evidence="2" id="KW-0732">Signal</keyword>
<gene>
    <name evidence="3" type="ORF">BPA30113_02560</name>
</gene>
<reference evidence="3 4" key="1">
    <citation type="submission" date="2019-09" db="EMBL/GenBank/DDBJ databases">
        <authorList>
            <person name="Depoorter E."/>
        </authorList>
    </citation>
    <scope>NUCLEOTIDE SEQUENCE [LARGE SCALE GENOMIC DNA]</scope>
    <source>
        <strain evidence="3">LMG 30113</strain>
    </source>
</reference>
<name>A0A6P2KMW5_9BURK</name>
<keyword evidence="4" id="KW-1185">Reference proteome</keyword>
<feature type="region of interest" description="Disordered" evidence="1">
    <location>
        <begin position="78"/>
        <end position="104"/>
    </location>
</feature>
<evidence type="ECO:0000256" key="1">
    <source>
        <dbReference type="SAM" id="MobiDB-lite"/>
    </source>
</evidence>
<dbReference type="EMBL" id="CABVQD010000006">
    <property type="protein sequence ID" value="VWB58176.1"/>
    <property type="molecule type" value="Genomic_DNA"/>
</dbReference>
<proteinExistence type="predicted"/>
<feature type="compositionally biased region" description="Polar residues" evidence="1">
    <location>
        <begin position="89"/>
        <end position="104"/>
    </location>
</feature>
<sequence length="104" mass="11083">MGFIMKIYIAVLIMIGAIAGQPAFAQSDAPLTRAQVRDELMRMEAAGYDPAKGDDAVYPADIQAAQARLAMQERARMAASDAHAPMPGTSAQTRCQVSPWSCAP</sequence>
<evidence type="ECO:0000256" key="2">
    <source>
        <dbReference type="SAM" id="SignalP"/>
    </source>
</evidence>
<accession>A0A6P2KMW5</accession>
<dbReference type="Pfam" id="PF13663">
    <property type="entry name" value="DUF4148"/>
    <property type="match status" value="1"/>
</dbReference>
<evidence type="ECO:0000313" key="3">
    <source>
        <dbReference type="EMBL" id="VWB58176.1"/>
    </source>
</evidence>
<feature type="chain" id="PRO_5044426665" evidence="2">
    <location>
        <begin position="26"/>
        <end position="104"/>
    </location>
</feature>
<evidence type="ECO:0000313" key="4">
    <source>
        <dbReference type="Proteomes" id="UP000494330"/>
    </source>
</evidence>
<feature type="signal peptide" evidence="2">
    <location>
        <begin position="1"/>
        <end position="25"/>
    </location>
</feature>
<dbReference type="AlphaFoldDB" id="A0A6P2KMW5"/>